<evidence type="ECO:0000313" key="1">
    <source>
        <dbReference type="EMBL" id="KAK2711552.1"/>
    </source>
</evidence>
<dbReference type="EMBL" id="JAVRJZ010000016">
    <property type="protein sequence ID" value="KAK2711552.1"/>
    <property type="molecule type" value="Genomic_DNA"/>
</dbReference>
<comment type="caution">
    <text evidence="1">The sequence shown here is derived from an EMBL/GenBank/DDBJ whole genome shotgun (WGS) entry which is preliminary data.</text>
</comment>
<dbReference type="Proteomes" id="UP001187531">
    <property type="component" value="Unassembled WGS sequence"/>
</dbReference>
<evidence type="ECO:0000313" key="2">
    <source>
        <dbReference type="Proteomes" id="UP001187531"/>
    </source>
</evidence>
<gene>
    <name evidence="1" type="ORF">QYM36_012645</name>
</gene>
<dbReference type="AlphaFoldDB" id="A0AA88L093"/>
<reference evidence="1" key="1">
    <citation type="submission" date="2023-07" db="EMBL/GenBank/DDBJ databases">
        <title>Chromosome-level genome assembly of Artemia franciscana.</title>
        <authorList>
            <person name="Jo E."/>
        </authorList>
    </citation>
    <scope>NUCLEOTIDE SEQUENCE</scope>
    <source>
        <tissue evidence="1">Whole body</tissue>
    </source>
</reference>
<feature type="non-terminal residue" evidence="1">
    <location>
        <position position="1"/>
    </location>
</feature>
<organism evidence="1 2">
    <name type="scientific">Artemia franciscana</name>
    <name type="common">Brine shrimp</name>
    <name type="synonym">Artemia sanfranciscana</name>
    <dbReference type="NCBI Taxonomy" id="6661"/>
    <lineage>
        <taxon>Eukaryota</taxon>
        <taxon>Metazoa</taxon>
        <taxon>Ecdysozoa</taxon>
        <taxon>Arthropoda</taxon>
        <taxon>Crustacea</taxon>
        <taxon>Branchiopoda</taxon>
        <taxon>Anostraca</taxon>
        <taxon>Artemiidae</taxon>
        <taxon>Artemia</taxon>
    </lineage>
</organism>
<sequence length="342" mass="39137">MVENVLEDDSKRSRIIDDSDIPLIDADIDTVTTNDIQRTGSDSSPFKWSSDQQRNTLDLDKYQLTVKSYASIGLGVSDGRKIFVRKVDTTANDEENDNDDHFLTINISDHLPVSCSFNTTIKPSIGPSNVRKWRKKSDWKKINIDEYQSVCDEMMGRIKVPYHLLQANPSLETTEKQIDLNVYCMEIIHALRVAGSAAVPQRRVRIGTEVPHWKENPFLAQLCHASKFWHKMGMDIEKPRSGAKNTVRIYLKRKFAKCLQKHNATILDENSNALKSEPNAVRNFLKRKKRSDCDGPSLWPEEEQWNNYYKIEFTAPDAQLVSKYEDNLDLLLSEASPSLGFV</sequence>
<proteinExistence type="predicted"/>
<keyword evidence="2" id="KW-1185">Reference proteome</keyword>
<accession>A0AA88L093</accession>
<name>A0AA88L093_ARTSF</name>
<protein>
    <submittedName>
        <fullName evidence="1">Uncharacterized protein</fullName>
    </submittedName>
</protein>